<protein>
    <submittedName>
        <fullName evidence="2">Uncharacterized protein</fullName>
    </submittedName>
</protein>
<gene>
    <name evidence="2" type="ORF">A11S_7</name>
</gene>
<evidence type="ECO:0000256" key="1">
    <source>
        <dbReference type="SAM" id="SignalP"/>
    </source>
</evidence>
<name>M4VEC5_9BACT</name>
<accession>M4VEC5</accession>
<dbReference type="HOGENOM" id="CLU_1756754_0_0_5"/>
<organism evidence="2 3">
    <name type="scientific">Micavibrio aeruginosavorus EPB</name>
    <dbReference type="NCBI Taxonomy" id="349215"/>
    <lineage>
        <taxon>Bacteria</taxon>
        <taxon>Pseudomonadati</taxon>
        <taxon>Bdellovibrionota</taxon>
        <taxon>Bdellovibrionia</taxon>
        <taxon>Bdellovibrionales</taxon>
        <taxon>Pseudobdellovibrionaceae</taxon>
        <taxon>Micavibrio</taxon>
    </lineage>
</organism>
<evidence type="ECO:0000313" key="2">
    <source>
        <dbReference type="EMBL" id="AGH96845.1"/>
    </source>
</evidence>
<evidence type="ECO:0000313" key="3">
    <source>
        <dbReference type="Proteomes" id="UP000011932"/>
    </source>
</evidence>
<dbReference type="EMBL" id="CP003538">
    <property type="protein sequence ID" value="AGH96845.1"/>
    <property type="molecule type" value="Genomic_DNA"/>
</dbReference>
<dbReference type="Proteomes" id="UP000011932">
    <property type="component" value="Chromosome"/>
</dbReference>
<proteinExistence type="predicted"/>
<feature type="chain" id="PRO_5004060222" evidence="1">
    <location>
        <begin position="29"/>
        <end position="148"/>
    </location>
</feature>
<sequence>MPKTRTFQKTILAGLAVIVMLAPASARAFETSSPTNTEAAAIVPFSLKLPLPTADGCLPLLHKSTGENPAYAMDQTRRSQGESASVSIVVGVRFALGSEPKRRPSHRAAPDETMAFGAWTVRDDGVGNSQALAMSDYRRCRAQLQDQR</sequence>
<dbReference type="AlphaFoldDB" id="M4VEC5"/>
<keyword evidence="1" id="KW-0732">Signal</keyword>
<reference evidence="2 3" key="1">
    <citation type="journal article" date="2013" name="ISME J.">
        <title>By their genes ye shall know them: genomic signatures of predatory bacteria.</title>
        <authorList>
            <person name="Pasternak Z."/>
            <person name="Pietrokovski S."/>
            <person name="Rotem O."/>
            <person name="Gophna U."/>
            <person name="Lurie-Weinberger M.N."/>
            <person name="Jurkevitch E."/>
        </authorList>
    </citation>
    <scope>NUCLEOTIDE SEQUENCE [LARGE SCALE GENOMIC DNA]</scope>
    <source>
        <strain evidence="2">EPB</strain>
    </source>
</reference>
<feature type="signal peptide" evidence="1">
    <location>
        <begin position="1"/>
        <end position="28"/>
    </location>
</feature>
<dbReference type="KEGG" id="man:A11S_7"/>